<name>Q1JVI2_DESA6</name>
<dbReference type="SUPFAM" id="SSF46785">
    <property type="entry name" value="Winged helix' DNA-binding domain"/>
    <property type="match status" value="1"/>
</dbReference>
<dbReference type="AlphaFoldDB" id="Q1JVI2"/>
<dbReference type="PROSITE" id="PS51077">
    <property type="entry name" value="HTH_ICLR"/>
    <property type="match status" value="1"/>
</dbReference>
<gene>
    <name evidence="2" type="ORF">Dace_0103</name>
</gene>
<proteinExistence type="predicted"/>
<sequence>MGKTYKTINAVKVTGKVLKFLAEQKKPVSGQEVSRALDIANGTVMCHLATLIEIGFVELVGEHYKLGMGAALLWAKYKSQVESTLANCRDTLATLDA</sequence>
<reference evidence="2" key="1">
    <citation type="submission" date="2006-05" db="EMBL/GenBank/DDBJ databases">
        <title>Annotation of the draft genome assembly of Desulfuromonas acetoxidans DSM 684.</title>
        <authorList>
            <consortium name="US DOE Joint Genome Institute (JGI-ORNL)"/>
            <person name="Larimer F."/>
            <person name="Land M."/>
            <person name="Hauser L."/>
        </authorList>
    </citation>
    <scope>NUCLEOTIDE SEQUENCE [LARGE SCALE GENOMIC DNA]</scope>
    <source>
        <strain evidence="2">DSM 684</strain>
    </source>
</reference>
<dbReference type="GO" id="GO:0003677">
    <property type="term" value="F:DNA binding"/>
    <property type="evidence" value="ECO:0007669"/>
    <property type="project" value="InterPro"/>
</dbReference>
<evidence type="ECO:0000313" key="2">
    <source>
        <dbReference type="EMBL" id="EAT14261.1"/>
    </source>
</evidence>
<protein>
    <recommendedName>
        <fullName evidence="1">HTH iclR-type domain-containing protein</fullName>
    </recommendedName>
</protein>
<reference evidence="2" key="2">
    <citation type="submission" date="2006-05" db="EMBL/GenBank/DDBJ databases">
        <title>Sequencing of the draft genome and assembly of Desulfuromonas acetoxidans DSM 684.</title>
        <authorList>
            <consortium name="US DOE Joint Genome Institute (JGI-PGF)"/>
            <person name="Copeland A."/>
            <person name="Lucas S."/>
            <person name="Lapidus A."/>
            <person name="Barry K."/>
            <person name="Detter J.C."/>
            <person name="Glavina del Rio T."/>
            <person name="Hammon N."/>
            <person name="Israni S."/>
            <person name="Dalin E."/>
            <person name="Tice H."/>
            <person name="Bruce D."/>
            <person name="Pitluck S."/>
            <person name="Richardson P."/>
        </authorList>
    </citation>
    <scope>NUCLEOTIDE SEQUENCE [LARGE SCALE GENOMIC DNA]</scope>
    <source>
        <strain evidence="2">DSM 684</strain>
    </source>
</reference>
<accession>Q1JVI2</accession>
<dbReference type="Proteomes" id="UP000005695">
    <property type="component" value="Unassembled WGS sequence"/>
</dbReference>
<dbReference type="EMBL" id="AAEW02000038">
    <property type="protein sequence ID" value="EAT14261.1"/>
    <property type="molecule type" value="Genomic_DNA"/>
</dbReference>
<keyword evidence="3" id="KW-1185">Reference proteome</keyword>
<evidence type="ECO:0000313" key="3">
    <source>
        <dbReference type="Proteomes" id="UP000005695"/>
    </source>
</evidence>
<dbReference type="OrthoDB" id="5432691at2"/>
<dbReference type="InterPro" id="IPR036390">
    <property type="entry name" value="WH_DNA-bd_sf"/>
</dbReference>
<comment type="caution">
    <text evidence="2">The sequence shown here is derived from an EMBL/GenBank/DDBJ whole genome shotgun (WGS) entry which is preliminary data.</text>
</comment>
<dbReference type="RefSeq" id="WP_006003162.1">
    <property type="nucleotide sequence ID" value="NZ_AAEW02000038.1"/>
</dbReference>
<dbReference type="GO" id="GO:0006355">
    <property type="term" value="P:regulation of DNA-templated transcription"/>
    <property type="evidence" value="ECO:0007669"/>
    <property type="project" value="InterPro"/>
</dbReference>
<dbReference type="InterPro" id="IPR036388">
    <property type="entry name" value="WH-like_DNA-bd_sf"/>
</dbReference>
<organism evidence="2 3">
    <name type="scientific">Desulfuromonas acetoxidans (strain DSM 684 / 11070)</name>
    <dbReference type="NCBI Taxonomy" id="281689"/>
    <lineage>
        <taxon>Bacteria</taxon>
        <taxon>Pseudomonadati</taxon>
        <taxon>Thermodesulfobacteriota</taxon>
        <taxon>Desulfuromonadia</taxon>
        <taxon>Desulfuromonadales</taxon>
        <taxon>Desulfuromonadaceae</taxon>
        <taxon>Desulfuromonas</taxon>
    </lineage>
</organism>
<evidence type="ECO:0000259" key="1">
    <source>
        <dbReference type="PROSITE" id="PS51077"/>
    </source>
</evidence>
<feature type="domain" description="HTH iclR-type" evidence="1">
    <location>
        <begin position="8"/>
        <end position="68"/>
    </location>
</feature>
<dbReference type="Gene3D" id="1.10.10.10">
    <property type="entry name" value="Winged helix-like DNA-binding domain superfamily/Winged helix DNA-binding domain"/>
    <property type="match status" value="1"/>
</dbReference>
<dbReference type="InterPro" id="IPR005471">
    <property type="entry name" value="Tscrpt_reg_IclR_N"/>
</dbReference>
<dbReference type="Pfam" id="PF09339">
    <property type="entry name" value="HTH_IclR"/>
    <property type="match status" value="1"/>
</dbReference>